<evidence type="ECO:0000313" key="6">
    <source>
        <dbReference type="Proteomes" id="UP000650994"/>
    </source>
</evidence>
<feature type="chain" id="PRO_5012319567" description="C-type lectin domain-containing protein" evidence="1">
    <location>
        <begin position="19"/>
        <end position="326"/>
    </location>
</feature>
<dbReference type="AlphaFoldDB" id="A0A1M7CSF8"/>
<dbReference type="EMBL" id="BMFL01000008">
    <property type="protein sequence ID" value="GGE97076.1"/>
    <property type="molecule type" value="Genomic_DNA"/>
</dbReference>
<evidence type="ECO:0000313" key="5">
    <source>
        <dbReference type="Proteomes" id="UP000184120"/>
    </source>
</evidence>
<proteinExistence type="predicted"/>
<dbReference type="EMBL" id="FRBH01000015">
    <property type="protein sequence ID" value="SHL70107.1"/>
    <property type="molecule type" value="Genomic_DNA"/>
</dbReference>
<keyword evidence="6" id="KW-1185">Reference proteome</keyword>
<feature type="signal peptide" evidence="1">
    <location>
        <begin position="1"/>
        <end position="18"/>
    </location>
</feature>
<reference evidence="5" key="3">
    <citation type="submission" date="2016-11" db="EMBL/GenBank/DDBJ databases">
        <authorList>
            <person name="Varghese N."/>
            <person name="Submissions S."/>
        </authorList>
    </citation>
    <scope>NUCLEOTIDE SEQUENCE [LARGE SCALE GENOMIC DNA]</scope>
    <source>
        <strain evidence="5">DSM 27989</strain>
    </source>
</reference>
<gene>
    <name evidence="3" type="ORF">GCM10010984_13200</name>
    <name evidence="4" type="ORF">SAMN05443634_11517</name>
</gene>
<dbReference type="CDD" id="cd00037">
    <property type="entry name" value="CLECT"/>
    <property type="match status" value="1"/>
</dbReference>
<evidence type="ECO:0000313" key="3">
    <source>
        <dbReference type="EMBL" id="GGE97076.1"/>
    </source>
</evidence>
<sequence>MKQLYIILNLLLSSLLLAQMGINTNTPTSILDVSVARDTSGNILDNNRPYGFQAPRLTLTELSNVTATYGADQVGALVYITDASGTAATGQRINIVDEGYYYFDGSVWKNMVLSVNNIVSISSIVDPNILGYVPSTTANAMTAGVPTISGTTVTKLGSAVYNENGHSYATYLAGRIITWYEAYNAARSLGGYLATFTSDAEWQFVETNLITPRTEFNTYDGWIGFAKYSWFAGTALVPDPEMKWITGEQPNHDYSEGGSSAVRKSNWFATNEPNNSSSTEGFVHFYRASIGNTRVYNGYTSTHPWNDVQANNTGQAIRGFVVEFQQ</sequence>
<dbReference type="PROSITE" id="PS50041">
    <property type="entry name" value="C_TYPE_LECTIN_2"/>
    <property type="match status" value="1"/>
</dbReference>
<dbReference type="Proteomes" id="UP000184120">
    <property type="component" value="Unassembled WGS sequence"/>
</dbReference>
<reference evidence="6" key="4">
    <citation type="journal article" date="2019" name="Int. J. Syst. Evol. Microbiol.">
        <title>The Global Catalogue of Microorganisms (GCM) 10K type strain sequencing project: providing services to taxonomists for standard genome sequencing and annotation.</title>
        <authorList>
            <consortium name="The Broad Institute Genomics Platform"/>
            <consortium name="The Broad Institute Genome Sequencing Center for Infectious Disease"/>
            <person name="Wu L."/>
            <person name="Ma J."/>
        </authorList>
    </citation>
    <scope>NUCLEOTIDE SEQUENCE [LARGE SCALE GENOMIC DNA]</scope>
    <source>
        <strain evidence="6">CGMCC 1.12707</strain>
    </source>
</reference>
<evidence type="ECO:0000313" key="4">
    <source>
        <dbReference type="EMBL" id="SHL70107.1"/>
    </source>
</evidence>
<dbReference type="SUPFAM" id="SSF56436">
    <property type="entry name" value="C-type lectin-like"/>
    <property type="match status" value="1"/>
</dbReference>
<reference evidence="3" key="5">
    <citation type="submission" date="2024-05" db="EMBL/GenBank/DDBJ databases">
        <authorList>
            <person name="Sun Q."/>
            <person name="Zhou Y."/>
        </authorList>
    </citation>
    <scope>NUCLEOTIDE SEQUENCE</scope>
    <source>
        <strain evidence="3">CGMCC 1.12707</strain>
    </source>
</reference>
<evidence type="ECO:0000259" key="2">
    <source>
        <dbReference type="PROSITE" id="PS50041"/>
    </source>
</evidence>
<dbReference type="InterPro" id="IPR001304">
    <property type="entry name" value="C-type_lectin-like"/>
</dbReference>
<dbReference type="Proteomes" id="UP000650994">
    <property type="component" value="Unassembled WGS sequence"/>
</dbReference>
<keyword evidence="1" id="KW-0732">Signal</keyword>
<reference evidence="4" key="2">
    <citation type="submission" date="2016-11" db="EMBL/GenBank/DDBJ databases">
        <authorList>
            <person name="Jaros S."/>
            <person name="Januszkiewicz K."/>
            <person name="Wedrychowicz H."/>
        </authorList>
    </citation>
    <scope>NUCLEOTIDE SEQUENCE [LARGE SCALE GENOMIC DNA]</scope>
    <source>
        <strain evidence="4">DSM 27989</strain>
    </source>
</reference>
<dbReference type="InterPro" id="IPR016186">
    <property type="entry name" value="C-type_lectin-like/link_sf"/>
</dbReference>
<feature type="domain" description="C-type lectin" evidence="2">
    <location>
        <begin position="163"/>
        <end position="307"/>
    </location>
</feature>
<accession>A0A1M7CSF8</accession>
<dbReference type="STRING" id="1434701.SAMN05443634_11517"/>
<dbReference type="OrthoDB" id="1275270at2"/>
<dbReference type="Gene3D" id="3.10.100.10">
    <property type="entry name" value="Mannose-Binding Protein A, subunit A"/>
    <property type="match status" value="1"/>
</dbReference>
<organism evidence="4 5">
    <name type="scientific">Chishuiella changwenlii</name>
    <dbReference type="NCBI Taxonomy" id="1434701"/>
    <lineage>
        <taxon>Bacteria</taxon>
        <taxon>Pseudomonadati</taxon>
        <taxon>Bacteroidota</taxon>
        <taxon>Flavobacteriia</taxon>
        <taxon>Flavobacteriales</taxon>
        <taxon>Weeksellaceae</taxon>
        <taxon>Chishuiella</taxon>
    </lineage>
</organism>
<evidence type="ECO:0000256" key="1">
    <source>
        <dbReference type="SAM" id="SignalP"/>
    </source>
</evidence>
<name>A0A1M7CSF8_9FLAO</name>
<reference evidence="3" key="1">
    <citation type="journal article" date="2014" name="Int. J. Syst. Evol. Microbiol.">
        <title>Complete genome of a new Firmicutes species belonging to the dominant human colonic microbiota ('Ruminococcus bicirculans') reveals two chromosomes and a selective capacity to utilize plant glucans.</title>
        <authorList>
            <consortium name="NISC Comparative Sequencing Program"/>
            <person name="Wegmann U."/>
            <person name="Louis P."/>
            <person name="Goesmann A."/>
            <person name="Henrissat B."/>
            <person name="Duncan S.H."/>
            <person name="Flint H.J."/>
        </authorList>
    </citation>
    <scope>NUCLEOTIDE SEQUENCE</scope>
    <source>
        <strain evidence="3">CGMCC 1.12707</strain>
    </source>
</reference>
<dbReference type="InterPro" id="IPR016187">
    <property type="entry name" value="CTDL_fold"/>
</dbReference>
<dbReference type="RefSeq" id="WP_072934005.1">
    <property type="nucleotide sequence ID" value="NZ_BMFL01000008.1"/>
</dbReference>
<protein>
    <recommendedName>
        <fullName evidence="2">C-type lectin domain-containing protein</fullName>
    </recommendedName>
</protein>